<keyword evidence="2" id="KW-0472">Membrane</keyword>
<dbReference type="InterPro" id="IPR000601">
    <property type="entry name" value="PKD_dom"/>
</dbReference>
<dbReference type="Pfam" id="PF18911">
    <property type="entry name" value="PKD_4"/>
    <property type="match status" value="1"/>
</dbReference>
<dbReference type="InterPro" id="IPR026453">
    <property type="entry name" value="PGF_pre_PGF"/>
</dbReference>
<dbReference type="Pfam" id="PF07705">
    <property type="entry name" value="CARDB"/>
    <property type="match status" value="1"/>
</dbReference>
<dbReference type="InterPro" id="IPR035986">
    <property type="entry name" value="PKD_dom_sf"/>
</dbReference>
<dbReference type="InterPro" id="IPR011635">
    <property type="entry name" value="CARDB"/>
</dbReference>
<evidence type="ECO:0000259" key="3">
    <source>
        <dbReference type="PROSITE" id="PS50093"/>
    </source>
</evidence>
<dbReference type="InterPro" id="IPR008006">
    <property type="entry name" value="Peptidase_M26_N_dom"/>
</dbReference>
<feature type="domain" description="PKD" evidence="3">
    <location>
        <begin position="654"/>
        <end position="727"/>
    </location>
</feature>
<dbReference type="Pfam" id="PF07581">
    <property type="entry name" value="Glug"/>
    <property type="match status" value="1"/>
</dbReference>
<name>A0ABU2FEL0_9EURY</name>
<dbReference type="InterPro" id="IPR022409">
    <property type="entry name" value="PKD/Chitinase_dom"/>
</dbReference>
<organism evidence="4 5">
    <name type="scientific">Haloarcula saliterrae</name>
    <dbReference type="NCBI Taxonomy" id="2950534"/>
    <lineage>
        <taxon>Archaea</taxon>
        <taxon>Methanobacteriati</taxon>
        <taxon>Methanobacteriota</taxon>
        <taxon>Stenosarchaea group</taxon>
        <taxon>Halobacteria</taxon>
        <taxon>Halobacteriales</taxon>
        <taxon>Haloarculaceae</taxon>
        <taxon>Haloarcula</taxon>
    </lineage>
</organism>
<dbReference type="PROSITE" id="PS50093">
    <property type="entry name" value="PKD"/>
    <property type="match status" value="1"/>
</dbReference>
<evidence type="ECO:0000256" key="2">
    <source>
        <dbReference type="SAM" id="Phobius"/>
    </source>
</evidence>
<dbReference type="EMBL" id="JAMQON010000003">
    <property type="protein sequence ID" value="MDS0260260.1"/>
    <property type="molecule type" value="Genomic_DNA"/>
</dbReference>
<dbReference type="InterPro" id="IPR013783">
    <property type="entry name" value="Ig-like_fold"/>
</dbReference>
<keyword evidence="2" id="KW-1133">Transmembrane helix</keyword>
<feature type="region of interest" description="Disordered" evidence="1">
    <location>
        <begin position="990"/>
        <end position="1013"/>
    </location>
</feature>
<protein>
    <submittedName>
        <fullName evidence="4">PKD domain-containing protein</fullName>
    </submittedName>
</protein>
<dbReference type="Gene3D" id="2.160.20.110">
    <property type="match status" value="3"/>
</dbReference>
<dbReference type="RefSeq" id="WP_310919928.1">
    <property type="nucleotide sequence ID" value="NZ_JAMQON010000003.1"/>
</dbReference>
<gene>
    <name evidence="4" type="ORF">NDI56_12725</name>
</gene>
<feature type="region of interest" description="Disordered" evidence="1">
    <location>
        <begin position="708"/>
        <end position="741"/>
    </location>
</feature>
<dbReference type="InterPro" id="IPR011493">
    <property type="entry name" value="GLUG"/>
</dbReference>
<evidence type="ECO:0000313" key="4">
    <source>
        <dbReference type="EMBL" id="MDS0260260.1"/>
    </source>
</evidence>
<dbReference type="SUPFAM" id="SSF49299">
    <property type="entry name" value="PKD domain"/>
    <property type="match status" value="1"/>
</dbReference>
<dbReference type="CDD" id="cd00146">
    <property type="entry name" value="PKD"/>
    <property type="match status" value="1"/>
</dbReference>
<proteinExistence type="predicted"/>
<evidence type="ECO:0000313" key="5">
    <source>
        <dbReference type="Proteomes" id="UP001259659"/>
    </source>
</evidence>
<dbReference type="SMART" id="SM00089">
    <property type="entry name" value="PKD"/>
    <property type="match status" value="1"/>
</dbReference>
<feature type="transmembrane region" description="Helical" evidence="2">
    <location>
        <begin position="1022"/>
        <end position="1040"/>
    </location>
</feature>
<reference evidence="4 5" key="1">
    <citation type="submission" date="2022-06" db="EMBL/GenBank/DDBJ databases">
        <title>Haloarcula sp. a new haloarchaeum isolate from saline soil.</title>
        <authorList>
            <person name="Strakova D."/>
            <person name="Galisteo C."/>
            <person name="Sanchez-Porro C."/>
            <person name="Ventosa A."/>
        </authorList>
    </citation>
    <scope>NUCLEOTIDE SEQUENCE [LARGE SCALE GENOMIC DNA]</scope>
    <source>
        <strain evidence="4 5">S1CR25-12</strain>
    </source>
</reference>
<dbReference type="Gene3D" id="2.60.40.10">
    <property type="entry name" value="Immunoglobulins"/>
    <property type="match status" value="2"/>
</dbReference>
<accession>A0ABU2FEL0</accession>
<sequence length="1043" mass="104985">MTGPRQRVRAVVLSVILLGSVVAVAPGLVGTAAAAGNGPAGMSGDGTAEDPFVITNATQLQAMAENLTAHYALGNDVDASATATWNGGLGFDPVGNSTDQFEGSFDGRNYAITALTIDRPTESNVGLFGETTGSTVGNVTLASVSVEGADDVGGLVGDGSGTIDDVTVSGRVEGTDYVGGLVGYSFIGVSNATVDVTVTGGIDVGGLVGLNYGDIDDSAATGDVTGTDYVGGLAGFSDADVSRSWATGTVDGSSEVGGLLGNNYNEFSDVTDSWASGAVNGTDIVGGLVGRNSGDLVDSNASGAVTGTSRVGGLVGKLGGSEDGGVVADSWATGDVSGGTDTGGLAGMSIGAIANATATGDVDGDTNTGGLVGNNTEQTLFSVRYAGSIERSTAAGTVVGAQNTGGLVGWNNQTLANASARGNVTGTDNVGGLVGLASSAVTDSFSVGHVDGGSAADGNDVGGAIGEVTGFAVRTDGVYWNNETTDQTVGVGRGEVPPALTPQARTTAQMTGAAAEPNMTALDFAGTWDTTNRYPHLSHQPTFDVAITDTPNSVTVGETASVEATVTNAGATADTQSVWVVDGERTFVPVTLEPGESVTVTLAWQTVASDVTGDRVTVLTPDRTATAAVPVEPVDDTAPTADAGGNETLTVEPGESVAFDASASTDNDDITAYEWDFGDGTRVSGEQANHSYDSAGTYTVTLTVTDPAGNEANDTRTVRVASPPSGGSVDGSSSNVETEVDVRRTGEGWRVTVTGARPTRPVAATLGAETAADRRNLTVAAIRLNHSQVDYFWLDFVTEDGSERAPAFAATTGARSVGTITVEHSIADEKVDDATVRFRVHERALDTATDTESVTLYRQESDGWTALPTTLVDETDTHYHFRSVSPGLSVFAVGTAGPAFEVTEASVGDAAIEPGQSTDVTATVANRGDANGTYALELTADGSVVASQSVDVPAGEERTVTVTPAFETAGTYALAVGGESAGELTVRAATTTAEQPTTDRPAATATGTPTDEAEAAGLSRTSIAAVVIVLALIAAVGVWYRQS</sequence>
<evidence type="ECO:0000256" key="1">
    <source>
        <dbReference type="SAM" id="MobiDB-lite"/>
    </source>
</evidence>
<dbReference type="NCBIfam" id="TIGR04213">
    <property type="entry name" value="PGF_pre_PGF"/>
    <property type="match status" value="1"/>
</dbReference>
<keyword evidence="2" id="KW-0812">Transmembrane</keyword>
<keyword evidence="5" id="KW-1185">Reference proteome</keyword>
<dbReference type="Pfam" id="PF05342">
    <property type="entry name" value="Peptidase_M26_N"/>
    <property type="match status" value="1"/>
</dbReference>
<dbReference type="Proteomes" id="UP001259659">
    <property type="component" value="Unassembled WGS sequence"/>
</dbReference>
<feature type="compositionally biased region" description="Low complexity" evidence="1">
    <location>
        <begin position="722"/>
        <end position="734"/>
    </location>
</feature>
<comment type="caution">
    <text evidence="4">The sequence shown here is derived from an EMBL/GenBank/DDBJ whole genome shotgun (WGS) entry which is preliminary data.</text>
</comment>